<dbReference type="InterPro" id="IPR054429">
    <property type="entry name" value="Znf-CCCH_Muscleblind-like"/>
</dbReference>
<keyword evidence="6" id="KW-1185">Reference proteome</keyword>
<keyword evidence="2" id="KW-0863">Zinc-finger</keyword>
<dbReference type="InterPro" id="IPR000571">
    <property type="entry name" value="Znf_CCCH"/>
</dbReference>
<dbReference type="Proteomes" id="UP000278807">
    <property type="component" value="Unassembled WGS sequence"/>
</dbReference>
<sequence>KGLEVNQGRVTVCRDAAKGRCSRQPCRYYHIPLQAISVNRSHALNSVLSTAAASMNHLTSSGNTSSIVSTSPCTTVTQAPALSISNSTSLNGSSFNHSTLISQSQSPTGQSTAPVKSTST</sequence>
<dbReference type="AlphaFoldDB" id="A0A0R3U0Z5"/>
<feature type="domain" description="C3H1-type" evidence="4">
    <location>
        <begin position="7"/>
        <end position="33"/>
    </location>
</feature>
<reference evidence="7" key="1">
    <citation type="submission" date="2017-02" db="UniProtKB">
        <authorList>
            <consortium name="WormBaseParasite"/>
        </authorList>
    </citation>
    <scope>IDENTIFICATION</scope>
</reference>
<evidence type="ECO:0000313" key="6">
    <source>
        <dbReference type="Proteomes" id="UP000278807"/>
    </source>
</evidence>
<dbReference type="EMBL" id="UZAE01016124">
    <property type="protein sequence ID" value="VDO17017.1"/>
    <property type="molecule type" value="Genomic_DNA"/>
</dbReference>
<evidence type="ECO:0000313" key="5">
    <source>
        <dbReference type="EMBL" id="VDO17017.1"/>
    </source>
</evidence>
<dbReference type="GO" id="GO:0008270">
    <property type="term" value="F:zinc ion binding"/>
    <property type="evidence" value="ECO:0007669"/>
    <property type="project" value="UniProtKB-KW"/>
</dbReference>
<evidence type="ECO:0000256" key="3">
    <source>
        <dbReference type="SAM" id="MobiDB-lite"/>
    </source>
</evidence>
<evidence type="ECO:0000256" key="2">
    <source>
        <dbReference type="PROSITE-ProRule" id="PRU00723"/>
    </source>
</evidence>
<name>A0A0R3U0Z5_RODNA</name>
<reference evidence="5 6" key="2">
    <citation type="submission" date="2018-11" db="EMBL/GenBank/DDBJ databases">
        <authorList>
            <consortium name="Pathogen Informatics"/>
        </authorList>
    </citation>
    <scope>NUCLEOTIDE SEQUENCE [LARGE SCALE GENOMIC DNA]</scope>
</reference>
<accession>A0A0R3U0Z5</accession>
<dbReference type="Pfam" id="PF22628">
    <property type="entry name" value="zf-CCCH_10"/>
    <property type="match status" value="1"/>
</dbReference>
<keyword evidence="2" id="KW-0479">Metal-binding</keyword>
<protein>
    <submittedName>
        <fullName evidence="7">C3H1-type domain-containing protein</fullName>
    </submittedName>
</protein>
<comment type="similarity">
    <text evidence="1">Belongs to the muscleblind family.</text>
</comment>
<feature type="compositionally biased region" description="Polar residues" evidence="3">
    <location>
        <begin position="97"/>
        <end position="120"/>
    </location>
</feature>
<evidence type="ECO:0000313" key="7">
    <source>
        <dbReference type="WBParaSite" id="HNAJ_0001379401-mRNA-1"/>
    </source>
</evidence>
<feature type="zinc finger region" description="C3H1-type" evidence="2">
    <location>
        <begin position="7"/>
        <end position="33"/>
    </location>
</feature>
<keyword evidence="2" id="KW-0862">Zinc</keyword>
<dbReference type="OrthoDB" id="6285980at2759"/>
<dbReference type="PROSITE" id="PS50103">
    <property type="entry name" value="ZF_C3H1"/>
    <property type="match status" value="1"/>
</dbReference>
<proteinExistence type="inferred from homology"/>
<dbReference type="WBParaSite" id="HNAJ_0001379401-mRNA-1">
    <property type="protein sequence ID" value="HNAJ_0001379401-mRNA-1"/>
    <property type="gene ID" value="HNAJ_0001379401"/>
</dbReference>
<evidence type="ECO:0000256" key="1">
    <source>
        <dbReference type="ARBA" id="ARBA00038226"/>
    </source>
</evidence>
<gene>
    <name evidence="5" type="ORF">HNAJ_LOCUS13768</name>
</gene>
<evidence type="ECO:0000259" key="4">
    <source>
        <dbReference type="PROSITE" id="PS50103"/>
    </source>
</evidence>
<feature type="region of interest" description="Disordered" evidence="3">
    <location>
        <begin position="95"/>
        <end position="120"/>
    </location>
</feature>
<dbReference type="Gene3D" id="3.30.1370.210">
    <property type="match status" value="1"/>
</dbReference>
<organism evidence="7">
    <name type="scientific">Rodentolepis nana</name>
    <name type="common">Dwarf tapeworm</name>
    <name type="synonym">Hymenolepis nana</name>
    <dbReference type="NCBI Taxonomy" id="102285"/>
    <lineage>
        <taxon>Eukaryota</taxon>
        <taxon>Metazoa</taxon>
        <taxon>Spiralia</taxon>
        <taxon>Lophotrochozoa</taxon>
        <taxon>Platyhelminthes</taxon>
        <taxon>Cestoda</taxon>
        <taxon>Eucestoda</taxon>
        <taxon>Cyclophyllidea</taxon>
        <taxon>Hymenolepididae</taxon>
        <taxon>Rodentolepis</taxon>
    </lineage>
</organism>